<proteinExistence type="inferred from homology"/>
<dbReference type="Gene3D" id="3.20.20.380">
    <property type="entry name" value="Copper homeostasis (CutC) domain"/>
    <property type="match status" value="1"/>
</dbReference>
<dbReference type="RefSeq" id="XP_062662907.1">
    <property type="nucleotide sequence ID" value="XM_062807939.1"/>
</dbReference>
<protein>
    <recommendedName>
        <fullName evidence="2">Copper homeostasis protein cutC homolog</fullName>
    </recommendedName>
</protein>
<dbReference type="InterPro" id="IPR036822">
    <property type="entry name" value="CutC-like_dom_sf"/>
</dbReference>
<dbReference type="SUPFAM" id="SSF110395">
    <property type="entry name" value="CutC-like"/>
    <property type="match status" value="1"/>
</dbReference>
<accession>A0AAE0HMR3</accession>
<dbReference type="GeneID" id="87844887"/>
<dbReference type="AlphaFoldDB" id="A0AAE0HMR3"/>
<gene>
    <name evidence="4" type="ORF">B0H64DRAFT_472535</name>
</gene>
<name>A0AAE0HMR3_9PEZI</name>
<sequence length="231" mass="24545">MAPEPRARLEVPIFGPDDGPLAVSLGASRLELNRAGSYALGGTTPTLAELTTLLTSLTPTPISTSTPTSPNHTQRVPIRIMIRPRGPPPTITITTTTTTTTTPSSQNKPQNNSSQTTPQDFIYTPTEHATMASSIREFATSGLLSPALGDGFVLGVLRRSNDDDGRVVLDGERHRELVGYAGQVPWDVISTAYSCHPPEDTPPGHSTILEKASEASDSSTRRHVAASIPLT</sequence>
<comment type="similarity">
    <text evidence="1">Belongs to the CutC family.</text>
</comment>
<reference evidence="4" key="2">
    <citation type="submission" date="2023-06" db="EMBL/GenBank/DDBJ databases">
        <authorList>
            <consortium name="Lawrence Berkeley National Laboratory"/>
            <person name="Haridas S."/>
            <person name="Hensen N."/>
            <person name="Bonometti L."/>
            <person name="Westerberg I."/>
            <person name="Brannstrom I.O."/>
            <person name="Guillou S."/>
            <person name="Cros-Aarteil S."/>
            <person name="Calhoun S."/>
            <person name="Kuo A."/>
            <person name="Mondo S."/>
            <person name="Pangilinan J."/>
            <person name="Riley R."/>
            <person name="Labutti K."/>
            <person name="Andreopoulos B."/>
            <person name="Lipzen A."/>
            <person name="Chen C."/>
            <person name="Yanf M."/>
            <person name="Daum C."/>
            <person name="Ng V."/>
            <person name="Clum A."/>
            <person name="Steindorff A."/>
            <person name="Ohm R."/>
            <person name="Martin F."/>
            <person name="Silar P."/>
            <person name="Natvig D."/>
            <person name="Lalanne C."/>
            <person name="Gautier V."/>
            <person name="Ament-Velasquez S.L."/>
            <person name="Kruys A."/>
            <person name="Hutchinson M.I."/>
            <person name="Powell A.J."/>
            <person name="Barry K."/>
            <person name="Miller A.N."/>
            <person name="Grigoriev I.V."/>
            <person name="Debuchy R."/>
            <person name="Gladieux P."/>
            <person name="Thoren M.H."/>
            <person name="Johannesson H."/>
        </authorList>
    </citation>
    <scope>NUCLEOTIDE SEQUENCE</scope>
    <source>
        <strain evidence="4">CBS 168.71</strain>
    </source>
</reference>
<evidence type="ECO:0000256" key="1">
    <source>
        <dbReference type="ARBA" id="ARBA00007768"/>
    </source>
</evidence>
<dbReference type="GO" id="GO:0005507">
    <property type="term" value="F:copper ion binding"/>
    <property type="evidence" value="ECO:0007669"/>
    <property type="project" value="TreeGrafter"/>
</dbReference>
<dbReference type="PANTHER" id="PTHR12598">
    <property type="entry name" value="COPPER HOMEOSTASIS PROTEIN CUTC"/>
    <property type="match status" value="1"/>
</dbReference>
<comment type="caution">
    <text evidence="4">The sequence shown here is derived from an EMBL/GenBank/DDBJ whole genome shotgun (WGS) entry which is preliminary data.</text>
</comment>
<keyword evidence="5" id="KW-1185">Reference proteome</keyword>
<feature type="region of interest" description="Disordered" evidence="3">
    <location>
        <begin position="212"/>
        <end position="231"/>
    </location>
</feature>
<evidence type="ECO:0000256" key="3">
    <source>
        <dbReference type="SAM" id="MobiDB-lite"/>
    </source>
</evidence>
<evidence type="ECO:0000313" key="4">
    <source>
        <dbReference type="EMBL" id="KAK3299393.1"/>
    </source>
</evidence>
<feature type="compositionally biased region" description="Low complexity" evidence="3">
    <location>
        <begin position="91"/>
        <end position="117"/>
    </location>
</feature>
<organism evidence="4 5">
    <name type="scientific">Chaetomium fimeti</name>
    <dbReference type="NCBI Taxonomy" id="1854472"/>
    <lineage>
        <taxon>Eukaryota</taxon>
        <taxon>Fungi</taxon>
        <taxon>Dikarya</taxon>
        <taxon>Ascomycota</taxon>
        <taxon>Pezizomycotina</taxon>
        <taxon>Sordariomycetes</taxon>
        <taxon>Sordariomycetidae</taxon>
        <taxon>Sordariales</taxon>
        <taxon>Chaetomiaceae</taxon>
        <taxon>Chaetomium</taxon>
    </lineage>
</organism>
<dbReference type="InterPro" id="IPR005627">
    <property type="entry name" value="CutC-like"/>
</dbReference>
<evidence type="ECO:0000313" key="5">
    <source>
        <dbReference type="Proteomes" id="UP001278766"/>
    </source>
</evidence>
<dbReference type="EMBL" id="JAUEPN010000002">
    <property type="protein sequence ID" value="KAK3299393.1"/>
    <property type="molecule type" value="Genomic_DNA"/>
</dbReference>
<reference evidence="4" key="1">
    <citation type="journal article" date="2023" name="Mol. Phylogenet. Evol.">
        <title>Genome-scale phylogeny and comparative genomics of the fungal order Sordariales.</title>
        <authorList>
            <person name="Hensen N."/>
            <person name="Bonometti L."/>
            <person name="Westerberg I."/>
            <person name="Brannstrom I.O."/>
            <person name="Guillou S."/>
            <person name="Cros-Aarteil S."/>
            <person name="Calhoun S."/>
            <person name="Haridas S."/>
            <person name="Kuo A."/>
            <person name="Mondo S."/>
            <person name="Pangilinan J."/>
            <person name="Riley R."/>
            <person name="LaButti K."/>
            <person name="Andreopoulos B."/>
            <person name="Lipzen A."/>
            <person name="Chen C."/>
            <person name="Yan M."/>
            <person name="Daum C."/>
            <person name="Ng V."/>
            <person name="Clum A."/>
            <person name="Steindorff A."/>
            <person name="Ohm R.A."/>
            <person name="Martin F."/>
            <person name="Silar P."/>
            <person name="Natvig D.O."/>
            <person name="Lalanne C."/>
            <person name="Gautier V."/>
            <person name="Ament-Velasquez S.L."/>
            <person name="Kruys A."/>
            <person name="Hutchinson M.I."/>
            <person name="Powell A.J."/>
            <person name="Barry K."/>
            <person name="Miller A.N."/>
            <person name="Grigoriev I.V."/>
            <person name="Debuchy R."/>
            <person name="Gladieux P."/>
            <person name="Hiltunen Thoren M."/>
            <person name="Johannesson H."/>
        </authorList>
    </citation>
    <scope>NUCLEOTIDE SEQUENCE</scope>
    <source>
        <strain evidence="4">CBS 168.71</strain>
    </source>
</reference>
<evidence type="ECO:0000256" key="2">
    <source>
        <dbReference type="ARBA" id="ARBA00019014"/>
    </source>
</evidence>
<dbReference type="Proteomes" id="UP001278766">
    <property type="component" value="Unassembled WGS sequence"/>
</dbReference>
<dbReference type="PANTHER" id="PTHR12598:SF0">
    <property type="entry name" value="COPPER HOMEOSTASIS PROTEIN CUTC HOMOLOG"/>
    <property type="match status" value="1"/>
</dbReference>
<feature type="region of interest" description="Disordered" evidence="3">
    <location>
        <begin position="82"/>
        <end position="119"/>
    </location>
</feature>